<evidence type="ECO:0000256" key="3">
    <source>
        <dbReference type="ARBA" id="ARBA00022729"/>
    </source>
</evidence>
<sequence>MKLNLIALYAACAVSTSVFAAPPPLAEKAQYKVGFAQSENNNPWRIAETDSFKNIAKECGWQLIVTDASGSASKQVSDVNSMIAQRVDVIFLPPREERPLVPAVKRAKARGIPVFLVDRKVDETVVKPGEDYVTFIGSDFIKQGEVAAELLVKLSGGKGKIIQLEGTTGSTSALDHVVGFNSVIAKYPDMEIVASQTGDYARDKGRKVMETLLQTNPDVTMVWAHNDEMALGAIRAIEAAGLVPGKDIIVGGKDGTRDGLQAIIDGKMAFIVESTPKFGPLACETMKRYASGEKIEPWVKTEDRIFDASNAAQHINDAF</sequence>
<gene>
    <name evidence="6" type="ORF">CWS31_001525</name>
</gene>
<accession>A0ABY3N159</accession>
<feature type="domain" description="Periplasmic binding protein" evidence="5">
    <location>
        <begin position="33"/>
        <end position="294"/>
    </location>
</feature>
<dbReference type="PANTHER" id="PTHR46847">
    <property type="entry name" value="D-ALLOSE-BINDING PERIPLASMIC PROTEIN-RELATED"/>
    <property type="match status" value="1"/>
</dbReference>
<dbReference type="EMBL" id="PJAI02000001">
    <property type="protein sequence ID" value="TYK67231.1"/>
    <property type="molecule type" value="Genomic_DNA"/>
</dbReference>
<dbReference type="InterPro" id="IPR028082">
    <property type="entry name" value="Peripla_BP_I"/>
</dbReference>
<feature type="chain" id="PRO_5045267318" evidence="4">
    <location>
        <begin position="21"/>
        <end position="319"/>
    </location>
</feature>
<organism evidence="6 7">
    <name type="scientific">Colwellia echini</name>
    <dbReference type="NCBI Taxonomy" id="1982103"/>
    <lineage>
        <taxon>Bacteria</taxon>
        <taxon>Pseudomonadati</taxon>
        <taxon>Pseudomonadota</taxon>
        <taxon>Gammaproteobacteria</taxon>
        <taxon>Alteromonadales</taxon>
        <taxon>Colwelliaceae</taxon>
        <taxon>Colwellia</taxon>
    </lineage>
</organism>
<keyword evidence="3 4" id="KW-0732">Signal</keyword>
<evidence type="ECO:0000313" key="7">
    <source>
        <dbReference type="Proteomes" id="UP000815846"/>
    </source>
</evidence>
<dbReference type="SUPFAM" id="SSF53822">
    <property type="entry name" value="Periplasmic binding protein-like I"/>
    <property type="match status" value="1"/>
</dbReference>
<dbReference type="InterPro" id="IPR025997">
    <property type="entry name" value="SBP_2_dom"/>
</dbReference>
<name>A0ABY3N159_9GAMM</name>
<comment type="caution">
    <text evidence="6">The sequence shown here is derived from an EMBL/GenBank/DDBJ whole genome shotgun (WGS) entry which is preliminary data.</text>
</comment>
<keyword evidence="7" id="KW-1185">Reference proteome</keyword>
<evidence type="ECO:0000256" key="2">
    <source>
        <dbReference type="ARBA" id="ARBA00007639"/>
    </source>
</evidence>
<comment type="similarity">
    <text evidence="2">Belongs to the bacterial solute-binding protein 2 family.</text>
</comment>
<evidence type="ECO:0000256" key="1">
    <source>
        <dbReference type="ARBA" id="ARBA00004196"/>
    </source>
</evidence>
<dbReference type="Proteomes" id="UP000815846">
    <property type="component" value="Unassembled WGS sequence"/>
</dbReference>
<evidence type="ECO:0000259" key="5">
    <source>
        <dbReference type="Pfam" id="PF13407"/>
    </source>
</evidence>
<dbReference type="Pfam" id="PF13407">
    <property type="entry name" value="Peripla_BP_4"/>
    <property type="match status" value="1"/>
</dbReference>
<protein>
    <submittedName>
        <fullName evidence="6">ABC transporter substrate-binding protein</fullName>
    </submittedName>
</protein>
<feature type="signal peptide" evidence="4">
    <location>
        <begin position="1"/>
        <end position="20"/>
    </location>
</feature>
<comment type="subcellular location">
    <subcellularLocation>
        <location evidence="1">Cell envelope</location>
    </subcellularLocation>
</comment>
<dbReference type="CDD" id="cd06309">
    <property type="entry name" value="PBP1_galactofuranose_YtfQ-like"/>
    <property type="match status" value="1"/>
</dbReference>
<evidence type="ECO:0000256" key="4">
    <source>
        <dbReference type="SAM" id="SignalP"/>
    </source>
</evidence>
<dbReference type="Gene3D" id="3.40.50.2300">
    <property type="match status" value="2"/>
</dbReference>
<dbReference type="PANTHER" id="PTHR46847:SF3">
    <property type="entry name" value="GALACTOFURANOSE-BINDING PROTEIN YTFQ"/>
    <property type="match status" value="1"/>
</dbReference>
<reference evidence="6 7" key="1">
    <citation type="submission" date="2019-08" db="EMBL/GenBank/DDBJ databases">
        <title>Microbe sample from Colwellia echini.</title>
        <authorList>
            <person name="Christiansen L."/>
            <person name="Pathiraja D."/>
            <person name="Schultz-Johansen M."/>
            <person name="Choi I.-G."/>
            <person name="Stougaard P."/>
        </authorList>
    </citation>
    <scope>NUCLEOTIDE SEQUENCE [LARGE SCALE GENOMIC DNA]</scope>
    <source>
        <strain evidence="6 7">A3</strain>
    </source>
</reference>
<evidence type="ECO:0000313" key="6">
    <source>
        <dbReference type="EMBL" id="TYK67231.1"/>
    </source>
</evidence>
<dbReference type="RefSeq" id="WP_148747669.1">
    <property type="nucleotide sequence ID" value="NZ_PJAI02000001.1"/>
</dbReference>
<proteinExistence type="inferred from homology"/>